<dbReference type="OrthoDB" id="5686855at2"/>
<evidence type="ECO:0008006" key="3">
    <source>
        <dbReference type="Google" id="ProtNLM"/>
    </source>
</evidence>
<evidence type="ECO:0000313" key="2">
    <source>
        <dbReference type="Proteomes" id="UP000016900"/>
    </source>
</evidence>
<dbReference type="EMBL" id="AP012554">
    <property type="protein sequence ID" value="BAO00365.1"/>
    <property type="molecule type" value="Genomic_DNA"/>
</dbReference>
<gene>
    <name evidence="1" type="ORF">HHS_03950</name>
</gene>
<sequence>MNYSNKYSISHIFFVFFALILLSACSNSSYQIHVLPIDNNNEFYLHSARLCDLKMPTGIILPLQHSEYDIPQNIFRGPIGNKLNIHPPITQSLSLMNVLSAEYINNTGIIYVNDSRSAIWPKIINIMHFYKLPIKQRDDRSQQLITDWIKCHNYDIDVNHHYKAFYQINLCHEDNRQILKVRLLKLIKGKKSVNSPDQIRYYTLQMLNDFILTMDDKIDAGNQSLIMKLIKYFKFKTY</sequence>
<reference evidence="1 2" key="1">
    <citation type="submission" date="2012-10" db="EMBL/GenBank/DDBJ databases">
        <title>Genome sequence of the symbiont of the pentatomidae stink bug Halyomorpha halys.</title>
        <authorList>
            <person name="Kobayashi H."/>
            <person name="Fujii-Muramatsu R."/>
            <person name="Takeishi K."/>
            <person name="Noda H."/>
        </authorList>
    </citation>
    <scope>NUCLEOTIDE SEQUENCE [LARGE SCALE GENOMIC DNA]</scope>
</reference>
<dbReference type="AlphaFoldDB" id="U3U630"/>
<name>U3U630_9GAMM</name>
<evidence type="ECO:0000313" key="1">
    <source>
        <dbReference type="EMBL" id="BAO00365.1"/>
    </source>
</evidence>
<protein>
    <recommendedName>
        <fullName evidence="3">Lipoprotein</fullName>
    </recommendedName>
</protein>
<dbReference type="KEGG" id="hhs:HHS_03950"/>
<keyword evidence="2" id="KW-1185">Reference proteome</keyword>
<dbReference type="Gene3D" id="3.30.530.50">
    <property type="match status" value="1"/>
</dbReference>
<dbReference type="InterPro" id="IPR010653">
    <property type="entry name" value="NlpB/DapX"/>
</dbReference>
<dbReference type="Proteomes" id="UP000016900">
    <property type="component" value="Chromosome"/>
</dbReference>
<dbReference type="eggNOG" id="COG3317">
    <property type="taxonomic scope" value="Bacteria"/>
</dbReference>
<proteinExistence type="predicted"/>
<dbReference type="PROSITE" id="PS51257">
    <property type="entry name" value="PROKAR_LIPOPROTEIN"/>
    <property type="match status" value="1"/>
</dbReference>
<organism evidence="1 2">
    <name type="scientific">Candidatus Pantoea carbekii</name>
    <dbReference type="NCBI Taxonomy" id="1235990"/>
    <lineage>
        <taxon>Bacteria</taxon>
        <taxon>Pseudomonadati</taxon>
        <taxon>Pseudomonadota</taxon>
        <taxon>Gammaproteobacteria</taxon>
        <taxon>Enterobacterales</taxon>
        <taxon>Erwiniaceae</taxon>
        <taxon>Pantoea</taxon>
    </lineage>
</organism>
<dbReference type="Pfam" id="PF06804">
    <property type="entry name" value="Lipoprotein_18"/>
    <property type="match status" value="1"/>
</dbReference>
<accession>U3U630</accession>
<dbReference type="PATRIC" id="fig|1235990.3.peg.391"/>
<dbReference type="STRING" id="1235990.BMSBPS_0023"/>